<evidence type="ECO:0000256" key="4">
    <source>
        <dbReference type="ARBA" id="ARBA00022490"/>
    </source>
</evidence>
<evidence type="ECO:0000256" key="10">
    <source>
        <dbReference type="SAM" id="MobiDB-lite"/>
    </source>
</evidence>
<evidence type="ECO:0000256" key="2">
    <source>
        <dbReference type="ARBA" id="ARBA00004371"/>
    </source>
</evidence>
<dbReference type="RGD" id="1308461">
    <property type="gene designation" value="Meak7"/>
</dbReference>
<evidence type="ECO:0000256" key="8">
    <source>
        <dbReference type="ARBA" id="ARBA00041780"/>
    </source>
</evidence>
<evidence type="ECO:0000256" key="9">
    <source>
        <dbReference type="ARBA" id="ARBA00042134"/>
    </source>
</evidence>
<feature type="compositionally biased region" description="Basic and acidic residues" evidence="10">
    <location>
        <begin position="515"/>
        <end position="528"/>
    </location>
</feature>
<evidence type="ECO:0000256" key="6">
    <source>
        <dbReference type="ARBA" id="ARBA00023228"/>
    </source>
</evidence>
<dbReference type="PANTHER" id="PTHR23354:SF131">
    <property type="entry name" value="MTOR-ASSOCIATED PROTEIN MEAK7"/>
    <property type="match status" value="1"/>
</dbReference>
<protein>
    <recommendedName>
        <fullName evidence="7">MTOR-associated protein MEAK7</fullName>
    </recommendedName>
    <alternativeName>
        <fullName evidence="9">TBC/LysM-associated domain-containing protein 1</fullName>
    </alternativeName>
    <alternativeName>
        <fullName evidence="8">TLD domain-containing protein 1</fullName>
    </alternativeName>
</protein>
<keyword evidence="13" id="KW-1185">Reference proteome</keyword>
<evidence type="ECO:0007829" key="14">
    <source>
        <dbReference type="PeptideAtlas" id="A0ABK0LQB5"/>
    </source>
</evidence>
<evidence type="ECO:0000256" key="1">
    <source>
        <dbReference type="ARBA" id="ARBA00004370"/>
    </source>
</evidence>
<comment type="subcellular location">
    <subcellularLocation>
        <location evidence="3">Cytoplasm</location>
    </subcellularLocation>
    <subcellularLocation>
        <location evidence="2">Lysosome</location>
    </subcellularLocation>
    <subcellularLocation>
        <location evidence="1">Membrane</location>
    </subcellularLocation>
</comment>
<evidence type="ECO:0000313" key="12">
    <source>
        <dbReference type="Ensembl" id="ENSRNOP00000108002.1"/>
    </source>
</evidence>
<sequence>MGNAKSLSGQKMGSRFLPEEQAEVDKLFDALSSSDGGVATGTFSLEALKSHVKEALPPAMVARLYNGMWRVKPTDRAHGSCRSVSREQFTVFLSHLLKGSCEEKGLMVMKMISVAEGPTKTRDVQKFTEDLVASVVHVLTHRHELRGWTWRKSTVPHDSMQAMVAQLLSEMKFQGKCGAAILCPVIQTLACWSASVVTTQTSQGGSAVACACLPCSAIAVGYPRVLQLCRSHCVIRLPPLVSVSEILDGQKFLGPQCLDQVCDQAMIEEWVFHVPLVGVFLSVVIHRGLCLLASSFDLSTLVPECHVDGGRPSESILDVLSVIYLSSHLAVEHRQCWRLLFSTQLHGQSFSQLCSLITSQGPSLIVLEDRDGYVFGGFASCSWEVKPQFQGDNKCFLFSIAPRMATYTPTGYNNHFMYLNYGQQTMPNGLGMGGQHHYFGLWVAADFGKGHSKAKPACTTYSSPQLSAQEDFQFEKMEVWGLGNLSEKDQGTNKKSILDSNPDARSLLEISGRTRHSEGLREVPKDED</sequence>
<reference evidence="12" key="2">
    <citation type="submission" date="2025-08" db="UniProtKB">
        <authorList>
            <consortium name="Ensembl"/>
        </authorList>
    </citation>
    <scope>IDENTIFICATION</scope>
    <source>
        <strain evidence="12">Brown Norway</strain>
    </source>
</reference>
<dbReference type="Ensembl" id="ENSRNOT00000121866.1">
    <property type="protein sequence ID" value="ENSRNOP00000108002.1"/>
    <property type="gene ID" value="ENSRNOG00000016224.9"/>
</dbReference>
<reference evidence="12" key="3">
    <citation type="submission" date="2025-09" db="UniProtKB">
        <authorList>
            <consortium name="Ensembl"/>
        </authorList>
    </citation>
    <scope>IDENTIFICATION</scope>
    <source>
        <strain evidence="12">Brown Norway</strain>
    </source>
</reference>
<keyword evidence="6" id="KW-0458">Lysosome</keyword>
<evidence type="ECO:0000256" key="7">
    <source>
        <dbReference type="ARBA" id="ARBA00039594"/>
    </source>
</evidence>
<dbReference type="PROSITE" id="PS51886">
    <property type="entry name" value="TLDC"/>
    <property type="match status" value="1"/>
</dbReference>
<reference evidence="12" key="1">
    <citation type="submission" date="2024-01" db="EMBL/GenBank/DDBJ databases">
        <title>GRCr8: a new rat reference genome assembly contstructed from accurate long reads and long range scaffolding.</title>
        <authorList>
            <person name="Doris P.A."/>
            <person name="Kalbfleisch T."/>
            <person name="Li K."/>
            <person name="Howe K."/>
            <person name="Wood J."/>
        </authorList>
    </citation>
    <scope>NUCLEOTIDE SEQUENCE [LARGE SCALE GENOMIC DNA]</scope>
    <source>
        <strain evidence="12">Brown Norway</strain>
    </source>
</reference>
<evidence type="ECO:0000313" key="13">
    <source>
        <dbReference type="Proteomes" id="UP000002494"/>
    </source>
</evidence>
<name>A0ABK0LQB5_RAT</name>
<keyword evidence="5" id="KW-0472">Membrane</keyword>
<evidence type="ECO:0000259" key="11">
    <source>
        <dbReference type="PROSITE" id="PS51886"/>
    </source>
</evidence>
<accession>A0ABK0LQB5</accession>
<dbReference type="Pfam" id="PF07534">
    <property type="entry name" value="TLD"/>
    <property type="match status" value="1"/>
</dbReference>
<keyword evidence="14" id="KW-1267">Proteomics identification</keyword>
<dbReference type="GeneTree" id="ENSGT00940000158087"/>
<dbReference type="InterPro" id="IPR006571">
    <property type="entry name" value="TLDc_dom"/>
</dbReference>
<dbReference type="PANTHER" id="PTHR23354">
    <property type="entry name" value="NUCLEOLAR PROTEIN 7/ESTROGEN RECEPTOR COACTIVATOR-RELATED"/>
    <property type="match status" value="1"/>
</dbReference>
<dbReference type="SMART" id="SM00584">
    <property type="entry name" value="TLDc"/>
    <property type="match status" value="1"/>
</dbReference>
<gene>
    <name evidence="12" type="primary">Meak7</name>
</gene>
<feature type="region of interest" description="Disordered" evidence="10">
    <location>
        <begin position="485"/>
        <end position="528"/>
    </location>
</feature>
<proteinExistence type="evidence at protein level"/>
<evidence type="ECO:0000256" key="5">
    <source>
        <dbReference type="ARBA" id="ARBA00023136"/>
    </source>
</evidence>
<feature type="domain" description="TLDc" evidence="11">
    <location>
        <begin position="315"/>
        <end position="483"/>
    </location>
</feature>
<dbReference type="Proteomes" id="UP000002494">
    <property type="component" value="Chromosome 19"/>
</dbReference>
<keyword evidence="4" id="KW-0963">Cytoplasm</keyword>
<organism evidence="12 13">
    <name type="scientific">Rattus norvegicus</name>
    <name type="common">Rat</name>
    <dbReference type="NCBI Taxonomy" id="10116"/>
    <lineage>
        <taxon>Eukaryota</taxon>
        <taxon>Metazoa</taxon>
        <taxon>Chordata</taxon>
        <taxon>Craniata</taxon>
        <taxon>Vertebrata</taxon>
        <taxon>Euteleostomi</taxon>
        <taxon>Mammalia</taxon>
        <taxon>Eutheria</taxon>
        <taxon>Euarchontoglires</taxon>
        <taxon>Glires</taxon>
        <taxon>Rodentia</taxon>
        <taxon>Myomorpha</taxon>
        <taxon>Muroidea</taxon>
        <taxon>Muridae</taxon>
        <taxon>Murinae</taxon>
        <taxon>Rattus</taxon>
    </lineage>
</organism>
<evidence type="ECO:0000256" key="3">
    <source>
        <dbReference type="ARBA" id="ARBA00004496"/>
    </source>
</evidence>